<dbReference type="InterPro" id="IPR021529">
    <property type="entry name" value="DUF2798"/>
</dbReference>
<comment type="caution">
    <text evidence="2">The sequence shown here is derived from an EMBL/GenBank/DDBJ whole genome shotgun (WGS) entry which is preliminary data.</text>
</comment>
<evidence type="ECO:0000313" key="2">
    <source>
        <dbReference type="EMBL" id="MDC8756758.1"/>
    </source>
</evidence>
<gene>
    <name evidence="2" type="ORF">OIK44_04060</name>
</gene>
<evidence type="ECO:0000256" key="1">
    <source>
        <dbReference type="SAM" id="Phobius"/>
    </source>
</evidence>
<keyword evidence="1" id="KW-1133">Transmembrane helix</keyword>
<keyword evidence="3" id="KW-1185">Reference proteome</keyword>
<organism evidence="2 3">
    <name type="scientific">Janthinobacterium fluminis</name>
    <dbReference type="NCBI Taxonomy" id="2987524"/>
    <lineage>
        <taxon>Bacteria</taxon>
        <taxon>Pseudomonadati</taxon>
        <taxon>Pseudomonadota</taxon>
        <taxon>Betaproteobacteria</taxon>
        <taxon>Burkholderiales</taxon>
        <taxon>Oxalobacteraceae</taxon>
        <taxon>Janthinobacterium</taxon>
    </lineage>
</organism>
<reference evidence="2 3" key="1">
    <citation type="submission" date="2022-10" db="EMBL/GenBank/DDBJ databases">
        <title>Janthinobacterium sp. hw3 Genome sequencing.</title>
        <authorList>
            <person name="Park S."/>
        </authorList>
    </citation>
    <scope>NUCLEOTIDE SEQUENCE [LARGE SCALE GENOMIC DNA]</scope>
    <source>
        <strain evidence="3">hw3</strain>
    </source>
</reference>
<dbReference type="EMBL" id="JAQQXR010000001">
    <property type="protein sequence ID" value="MDC8756758.1"/>
    <property type="molecule type" value="Genomic_DNA"/>
</dbReference>
<keyword evidence="1" id="KW-0472">Membrane</keyword>
<name>A0ABT5JVI9_9BURK</name>
<proteinExistence type="predicted"/>
<evidence type="ECO:0000313" key="3">
    <source>
        <dbReference type="Proteomes" id="UP001221208"/>
    </source>
</evidence>
<dbReference type="Pfam" id="PF11391">
    <property type="entry name" value="DUF2798"/>
    <property type="match status" value="1"/>
</dbReference>
<dbReference type="Proteomes" id="UP001221208">
    <property type="component" value="Unassembled WGS sequence"/>
</dbReference>
<dbReference type="RefSeq" id="WP_273669390.1">
    <property type="nucleotide sequence ID" value="NZ_JAQQXR010000001.1"/>
</dbReference>
<feature type="transmembrane region" description="Helical" evidence="1">
    <location>
        <begin position="7"/>
        <end position="32"/>
    </location>
</feature>
<keyword evidence="1" id="KW-0812">Transmembrane</keyword>
<feature type="transmembrane region" description="Helical" evidence="1">
    <location>
        <begin position="44"/>
        <end position="64"/>
    </location>
</feature>
<sequence>MSDALRLRFIFAFLMSLTMTTLMSLWVTWINIGLPPDFLAKWRHAFMAAWPVAFLAVVLFGPRVQSISQKLLRRLARS</sequence>
<accession>A0ABT5JVI9</accession>
<protein>
    <submittedName>
        <fullName evidence="2">DUF2798 domain-containing protein</fullName>
    </submittedName>
</protein>